<dbReference type="AlphaFoldDB" id="A0A1M6RC98"/>
<accession>A0A1M6RC98</accession>
<organism evidence="2 3">
    <name type="scientific">Paraburkholderia terricola</name>
    <dbReference type="NCBI Taxonomy" id="169427"/>
    <lineage>
        <taxon>Bacteria</taxon>
        <taxon>Pseudomonadati</taxon>
        <taxon>Pseudomonadota</taxon>
        <taxon>Betaproteobacteria</taxon>
        <taxon>Burkholderiales</taxon>
        <taxon>Burkholderiaceae</taxon>
        <taxon>Paraburkholderia</taxon>
    </lineage>
</organism>
<proteinExistence type="predicted"/>
<dbReference type="STRING" id="169427.SAMN05192548_101844"/>
<evidence type="ECO:0000256" key="1">
    <source>
        <dbReference type="SAM" id="MobiDB-lite"/>
    </source>
</evidence>
<name>A0A1M6RC98_9BURK</name>
<protein>
    <submittedName>
        <fullName evidence="2">Uncharacterized protein</fullName>
    </submittedName>
</protein>
<sequence>MCCPLPGAVCGWTVLAQMRGTAPGSARNTRLSMKAPGPFSPLPRAGWSWPSAAPSLFHASIANRMSAMPVVIVSTAASTTASTSAATSVPSSRTKKVAGPRSRCPFANDRYLYIGSSPRFIDIRFSMAPPHPRKTHWLPRPRLRSLYLPPVCSNRCFPVRHIGRQCFRCESLSATPMPCGSKALSHGDPHRGADGRAAPSGRR</sequence>
<feature type="region of interest" description="Disordered" evidence="1">
    <location>
        <begin position="180"/>
        <end position="203"/>
    </location>
</feature>
<reference evidence="2 3" key="1">
    <citation type="submission" date="2016-11" db="EMBL/GenBank/DDBJ databases">
        <authorList>
            <person name="Jaros S."/>
            <person name="Januszkiewicz K."/>
            <person name="Wedrychowicz H."/>
        </authorList>
    </citation>
    <scope>NUCLEOTIDE SEQUENCE [LARGE SCALE GENOMIC DNA]</scope>
    <source>
        <strain evidence="2 3">LMG 20594</strain>
    </source>
</reference>
<gene>
    <name evidence="2" type="ORF">SAMN05192548_101844</name>
</gene>
<dbReference type="Proteomes" id="UP000184395">
    <property type="component" value="Unassembled WGS sequence"/>
</dbReference>
<evidence type="ECO:0000313" key="2">
    <source>
        <dbReference type="EMBL" id="SHK30089.1"/>
    </source>
</evidence>
<feature type="compositionally biased region" description="Basic and acidic residues" evidence="1">
    <location>
        <begin position="185"/>
        <end position="194"/>
    </location>
</feature>
<evidence type="ECO:0000313" key="3">
    <source>
        <dbReference type="Proteomes" id="UP000184395"/>
    </source>
</evidence>
<dbReference type="EMBL" id="FRAB01000018">
    <property type="protein sequence ID" value="SHK30089.1"/>
    <property type="molecule type" value="Genomic_DNA"/>
</dbReference>